<evidence type="ECO:0000313" key="3">
    <source>
        <dbReference type="Proteomes" id="UP000018888"/>
    </source>
</evidence>
<name>A0A2P4PL20_RHIID</name>
<feature type="region of interest" description="Disordered" evidence="1">
    <location>
        <begin position="614"/>
        <end position="637"/>
    </location>
</feature>
<gene>
    <name evidence="2" type="ORF">GLOIN_2v1780983</name>
</gene>
<dbReference type="AlphaFoldDB" id="A0A2P4PL20"/>
<feature type="compositionally biased region" description="Acidic residues" evidence="1">
    <location>
        <begin position="702"/>
        <end position="724"/>
    </location>
</feature>
<dbReference type="EMBL" id="AUPC02000199">
    <property type="protein sequence ID" value="POG66093.1"/>
    <property type="molecule type" value="Genomic_DNA"/>
</dbReference>
<reference evidence="2 3" key="1">
    <citation type="journal article" date="2013" name="Proc. Natl. Acad. Sci. U.S.A.">
        <title>Genome of an arbuscular mycorrhizal fungus provides insight into the oldest plant symbiosis.</title>
        <authorList>
            <person name="Tisserant E."/>
            <person name="Malbreil M."/>
            <person name="Kuo A."/>
            <person name="Kohler A."/>
            <person name="Symeonidi A."/>
            <person name="Balestrini R."/>
            <person name="Charron P."/>
            <person name="Duensing N."/>
            <person name="Frei Dit Frey N."/>
            <person name="Gianinazzi-Pearson V."/>
            <person name="Gilbert L.B."/>
            <person name="Handa Y."/>
            <person name="Herr J.R."/>
            <person name="Hijri M."/>
            <person name="Koul R."/>
            <person name="Kawaguchi M."/>
            <person name="Krajinski F."/>
            <person name="Lammers P.J."/>
            <person name="Masclaux F.G."/>
            <person name="Murat C."/>
            <person name="Morin E."/>
            <person name="Ndikumana S."/>
            <person name="Pagni M."/>
            <person name="Petitpierre D."/>
            <person name="Requena N."/>
            <person name="Rosikiewicz P."/>
            <person name="Riley R."/>
            <person name="Saito K."/>
            <person name="San Clemente H."/>
            <person name="Shapiro H."/>
            <person name="van Tuinen D."/>
            <person name="Becard G."/>
            <person name="Bonfante P."/>
            <person name="Paszkowski U."/>
            <person name="Shachar-Hill Y.Y."/>
            <person name="Tuskan G.A."/>
            <person name="Young P.W."/>
            <person name="Sanders I.R."/>
            <person name="Henrissat B."/>
            <person name="Rensing S.A."/>
            <person name="Grigoriev I.V."/>
            <person name="Corradi N."/>
            <person name="Roux C."/>
            <person name="Martin F."/>
        </authorList>
    </citation>
    <scope>NUCLEOTIDE SEQUENCE [LARGE SCALE GENOMIC DNA]</scope>
    <source>
        <strain evidence="2 3">DAOM 197198</strain>
    </source>
</reference>
<proteinExistence type="predicted"/>
<evidence type="ECO:0000256" key="1">
    <source>
        <dbReference type="SAM" id="MobiDB-lite"/>
    </source>
</evidence>
<feature type="region of interest" description="Disordered" evidence="1">
    <location>
        <begin position="1"/>
        <end position="79"/>
    </location>
</feature>
<protein>
    <submittedName>
        <fullName evidence="2">Uncharacterized protein</fullName>
    </submittedName>
</protein>
<feature type="region of interest" description="Disordered" evidence="1">
    <location>
        <begin position="268"/>
        <end position="390"/>
    </location>
</feature>
<feature type="compositionally biased region" description="Polar residues" evidence="1">
    <location>
        <begin position="12"/>
        <end position="50"/>
    </location>
</feature>
<sequence length="724" mass="83142">MGKKSEKKKKNQQVTQQEVPSPSGNKSPIVNGISTENTEKQNVTVENLITENEKSNEQTIPETITQKSDFNDKKNNKKEKTKSKIFIEPAITVVKQNVDVYGKQALNTVSIQYEAHAKQYVNPLLESAQPHLQTAREVSVEYVYNPVAEGLTKVQEYYNDNAKVHVDNYYSQAVKLSAPYVSQAQEHVSYVYEQASEYNKNTVRPWYHKSVVPFKDKVIIYYDTKMVPFVYHILEIIKNTYHEKIIPAYHNHVEPHILELFLKPKTEKETKTEAERKAKEEANRKAKAEAERKVKEEANRKAKAEAERKAKEEANRKAKAEAEKKAKEEADKKAKAEAEKKAKEEADRKKAEEEKKAKEEADRKKAEEEKKVKEETDRKKAEAEKKAKDEAIKAETVAIAAANKAVRNALNKEFPLVKKNLTLALDDYERKATSMAQETLREIEDRIVSLKKSGPEDLVNLKKFVEQIKKDSTKDRKAKFNEIKDSAKKLVDNIRELIEISEKSLDILEEEKFDELKKEFSINLVSQIFTTKNNIYDQADNKEVDDKLKAEIEMTANNIAQELNENKNNASLRVREIFALIKNKIGLLKSIVDDVIRDIHSYIKSEKEILKNETNEKIPEKSEENDNKNMDEPIIESNSVQNQIPVQVEKPTVKEKTSSTQDLVLEILKARQDPVLDILKKGYELFKANEANEPTVKVQSVDNEDDEDDEDDESESDECLSDDQ</sequence>
<dbReference type="Proteomes" id="UP000018888">
    <property type="component" value="Unassembled WGS sequence"/>
</dbReference>
<keyword evidence="3" id="KW-1185">Reference proteome</keyword>
<feature type="compositionally biased region" description="Basic residues" evidence="1">
    <location>
        <begin position="1"/>
        <end position="11"/>
    </location>
</feature>
<feature type="compositionally biased region" description="Polar residues" evidence="1">
    <location>
        <begin position="57"/>
        <end position="66"/>
    </location>
</feature>
<feature type="region of interest" description="Disordered" evidence="1">
    <location>
        <begin position="690"/>
        <end position="724"/>
    </location>
</feature>
<feature type="compositionally biased region" description="Basic and acidic residues" evidence="1">
    <location>
        <begin position="614"/>
        <end position="631"/>
    </location>
</feature>
<organism evidence="2 3">
    <name type="scientific">Rhizophagus irregularis (strain DAOM 181602 / DAOM 197198 / MUCL 43194)</name>
    <name type="common">Arbuscular mycorrhizal fungus</name>
    <name type="synonym">Glomus intraradices</name>
    <dbReference type="NCBI Taxonomy" id="747089"/>
    <lineage>
        <taxon>Eukaryota</taxon>
        <taxon>Fungi</taxon>
        <taxon>Fungi incertae sedis</taxon>
        <taxon>Mucoromycota</taxon>
        <taxon>Glomeromycotina</taxon>
        <taxon>Glomeromycetes</taxon>
        <taxon>Glomerales</taxon>
        <taxon>Glomeraceae</taxon>
        <taxon>Rhizophagus</taxon>
    </lineage>
</organism>
<reference evidence="2 3" key="2">
    <citation type="journal article" date="2018" name="New Phytol.">
        <title>High intraspecific genome diversity in the model arbuscular mycorrhizal symbiont Rhizophagus irregularis.</title>
        <authorList>
            <person name="Chen E.C.H."/>
            <person name="Morin E."/>
            <person name="Beaudet D."/>
            <person name="Noel J."/>
            <person name="Yildirir G."/>
            <person name="Ndikumana S."/>
            <person name="Charron P."/>
            <person name="St-Onge C."/>
            <person name="Giorgi J."/>
            <person name="Kruger M."/>
            <person name="Marton T."/>
            <person name="Ropars J."/>
            <person name="Grigoriev I.V."/>
            <person name="Hainaut M."/>
            <person name="Henrissat B."/>
            <person name="Roux C."/>
            <person name="Martin F."/>
            <person name="Corradi N."/>
        </authorList>
    </citation>
    <scope>NUCLEOTIDE SEQUENCE [LARGE SCALE GENOMIC DNA]</scope>
    <source>
        <strain evidence="2 3">DAOM 197198</strain>
    </source>
</reference>
<accession>A0A2P4PL20</accession>
<comment type="caution">
    <text evidence="2">The sequence shown here is derived from an EMBL/GenBank/DDBJ whole genome shotgun (WGS) entry which is preliminary data.</text>
</comment>
<evidence type="ECO:0000313" key="2">
    <source>
        <dbReference type="EMBL" id="POG66093.1"/>
    </source>
</evidence>
<dbReference type="VEuPathDB" id="FungiDB:RhiirFUN_019171"/>